<dbReference type="PANTHER" id="PTHR43280:SF29">
    <property type="entry name" value="ARAC-FAMILY TRANSCRIPTIONAL REGULATOR"/>
    <property type="match status" value="1"/>
</dbReference>
<dbReference type="eggNOG" id="COG2207">
    <property type="taxonomic scope" value="Bacteria"/>
</dbReference>
<protein>
    <submittedName>
        <fullName evidence="6">AraC family transcriptional regulator</fullName>
    </submittedName>
</protein>
<proteinExistence type="predicted"/>
<name>A0A154QL16_9GAMM</name>
<feature type="transmembrane region" description="Helical" evidence="4">
    <location>
        <begin position="214"/>
        <end position="234"/>
    </location>
</feature>
<feature type="transmembrane region" description="Helical" evidence="4">
    <location>
        <begin position="6"/>
        <end position="25"/>
    </location>
</feature>
<keyword evidence="2" id="KW-0238">DNA-binding</keyword>
<dbReference type="PANTHER" id="PTHR43280">
    <property type="entry name" value="ARAC-FAMILY TRANSCRIPTIONAL REGULATOR"/>
    <property type="match status" value="1"/>
</dbReference>
<evidence type="ECO:0000256" key="2">
    <source>
        <dbReference type="ARBA" id="ARBA00023125"/>
    </source>
</evidence>
<dbReference type="InterPro" id="IPR018060">
    <property type="entry name" value="HTH_AraC"/>
</dbReference>
<dbReference type="STRING" id="416169.RHOFW104T7_06105"/>
<dbReference type="InterPro" id="IPR020449">
    <property type="entry name" value="Tscrpt_reg_AraC-type_HTH"/>
</dbReference>
<sequence>MQFSLIDILLVTSIIQALALAAFLLLPENIRTTSNRLLVVTLISFAGGLTEILFYGTGLTLRHPGLAYLGTLLGLLQAGALYLYAKALMFRDFRLRKEHLVHTLLFWVVAGVLIVEYYQQPSAIKLQILQRRDYPGVLTSPLLAVAIHAVVLGYLYATIRAISRFGAGLRRVFSDLENKQLSWLRSLLLGYFAVWLVSLLYCLSAHIFKRPGEADWVVGFAGVTGFVFVNYLLLNALRQPVIFRGLDAEEAALLEEVAAAASPPPATVANDDQALRQRLQQYMREQRPHLGSNLTVAQLARALAVAPRELSHLLNQGFDQNFFEFISGYRVEEAKARLADRTCTDTILQVMYDAGFNSKSVFNTAFRKSTGMTPSQYRAAHVQSPPVAPLD</sequence>
<keyword evidence="4" id="KW-0812">Transmembrane</keyword>
<keyword evidence="3" id="KW-0804">Transcription</keyword>
<dbReference type="AlphaFoldDB" id="A0A154QL16"/>
<keyword evidence="1" id="KW-0805">Transcription regulation</keyword>
<dbReference type="PROSITE" id="PS01124">
    <property type="entry name" value="HTH_ARAC_FAMILY_2"/>
    <property type="match status" value="1"/>
</dbReference>
<keyword evidence="4" id="KW-0472">Membrane</keyword>
<dbReference type="RefSeq" id="WP_063107549.1">
    <property type="nucleotide sequence ID" value="NZ_LVJS01000016.1"/>
</dbReference>
<dbReference type="GO" id="GO:0003700">
    <property type="term" value="F:DNA-binding transcription factor activity"/>
    <property type="evidence" value="ECO:0007669"/>
    <property type="project" value="InterPro"/>
</dbReference>
<comment type="caution">
    <text evidence="6">The sequence shown here is derived from an EMBL/GenBank/DDBJ whole genome shotgun (WGS) entry which is preliminary data.</text>
</comment>
<dbReference type="PRINTS" id="PR00032">
    <property type="entry name" value="HTHARAC"/>
</dbReference>
<dbReference type="Proteomes" id="UP000076131">
    <property type="component" value="Unassembled WGS sequence"/>
</dbReference>
<reference evidence="6 7" key="1">
    <citation type="journal article" date="2016" name="MBio">
        <title>Lateral Gene Transfer in a Heavy Metal-Contaminated-Groundwater Microbial Community.</title>
        <authorList>
            <person name="Hemme C.L."/>
            <person name="Green S.J."/>
            <person name="Rishishwar L."/>
            <person name="Prakash O."/>
            <person name="Pettenato A."/>
            <person name="Chakraborty R."/>
            <person name="Deutschbauer A.M."/>
            <person name="Van Nostrand J.D."/>
            <person name="Wu L."/>
            <person name="He Z."/>
            <person name="Jordan I.K."/>
            <person name="Hazen T.C."/>
            <person name="Arkin A.P."/>
            <person name="Kostka J.E."/>
            <person name="Zhou J."/>
        </authorList>
    </citation>
    <scope>NUCLEOTIDE SEQUENCE [LARGE SCALE GENOMIC DNA]</scope>
    <source>
        <strain evidence="6 7">FW104-T7</strain>
    </source>
</reference>
<feature type="transmembrane region" description="Helical" evidence="4">
    <location>
        <begin position="37"/>
        <end position="55"/>
    </location>
</feature>
<feature type="transmembrane region" description="Helical" evidence="4">
    <location>
        <begin position="183"/>
        <end position="208"/>
    </location>
</feature>
<evidence type="ECO:0000313" key="7">
    <source>
        <dbReference type="Proteomes" id="UP000076131"/>
    </source>
</evidence>
<feature type="transmembrane region" description="Helical" evidence="4">
    <location>
        <begin position="138"/>
        <end position="162"/>
    </location>
</feature>
<feature type="transmembrane region" description="Helical" evidence="4">
    <location>
        <begin position="67"/>
        <end position="88"/>
    </location>
</feature>
<dbReference type="EMBL" id="LVJS01000016">
    <property type="protein sequence ID" value="KZC24909.1"/>
    <property type="molecule type" value="Genomic_DNA"/>
</dbReference>
<keyword evidence="4" id="KW-1133">Transmembrane helix</keyword>
<feature type="transmembrane region" description="Helical" evidence="4">
    <location>
        <begin position="100"/>
        <end position="118"/>
    </location>
</feature>
<dbReference type="GO" id="GO:0043565">
    <property type="term" value="F:sequence-specific DNA binding"/>
    <property type="evidence" value="ECO:0007669"/>
    <property type="project" value="InterPro"/>
</dbReference>
<evidence type="ECO:0000313" key="6">
    <source>
        <dbReference type="EMBL" id="KZC24909.1"/>
    </source>
</evidence>
<evidence type="ECO:0000256" key="4">
    <source>
        <dbReference type="SAM" id="Phobius"/>
    </source>
</evidence>
<gene>
    <name evidence="6" type="ORF">RHOFW104T7_06105</name>
</gene>
<dbReference type="SMART" id="SM00342">
    <property type="entry name" value="HTH_ARAC"/>
    <property type="match status" value="1"/>
</dbReference>
<evidence type="ECO:0000259" key="5">
    <source>
        <dbReference type="PROSITE" id="PS01124"/>
    </source>
</evidence>
<keyword evidence="7" id="KW-1185">Reference proteome</keyword>
<feature type="domain" description="HTH araC/xylS-type" evidence="5">
    <location>
        <begin position="277"/>
        <end position="380"/>
    </location>
</feature>
<dbReference type="Gene3D" id="1.10.10.60">
    <property type="entry name" value="Homeodomain-like"/>
    <property type="match status" value="2"/>
</dbReference>
<evidence type="ECO:0000256" key="1">
    <source>
        <dbReference type="ARBA" id="ARBA00023015"/>
    </source>
</evidence>
<accession>A0A154QL16</accession>
<evidence type="ECO:0000256" key="3">
    <source>
        <dbReference type="ARBA" id="ARBA00023163"/>
    </source>
</evidence>
<dbReference type="InterPro" id="IPR009057">
    <property type="entry name" value="Homeodomain-like_sf"/>
</dbReference>
<organism evidence="6 7">
    <name type="scientific">Rhodanobacter thiooxydans</name>
    <dbReference type="NCBI Taxonomy" id="416169"/>
    <lineage>
        <taxon>Bacteria</taxon>
        <taxon>Pseudomonadati</taxon>
        <taxon>Pseudomonadota</taxon>
        <taxon>Gammaproteobacteria</taxon>
        <taxon>Lysobacterales</taxon>
        <taxon>Rhodanobacteraceae</taxon>
        <taxon>Rhodanobacter</taxon>
    </lineage>
</organism>
<dbReference type="SUPFAM" id="SSF46689">
    <property type="entry name" value="Homeodomain-like"/>
    <property type="match status" value="1"/>
</dbReference>
<dbReference type="Pfam" id="PF12833">
    <property type="entry name" value="HTH_18"/>
    <property type="match status" value="1"/>
</dbReference>